<dbReference type="EMBL" id="PDXD01000043">
    <property type="protein sequence ID" value="RYN70187.1"/>
    <property type="molecule type" value="Genomic_DNA"/>
</dbReference>
<sequence>MDPRPAFALVVCTNTVSMSIMDSSSAAPPAYVENASNPYWKIRNTKYSSVFVTKGPPNVEDYRTHAKHIKNSFLERGVNPGSSASGISRFVEVQSSQAFSNIERLIHEYQNVLHTIEPLNEEDVLFLLLSRYSQSSGACVYMEIKRPGEVQIFDSAIVEPPHMSSIQEHMACAPGMITAELHEPLLEDSITDVPYNPVPQTPSAADFDCAVSINFPEMLMVTPTATPESTTTTDDPPTYTDTPTAGGGFLPAKLQPPAFSVHRCHHRGMDRRGEEDAFELPFGFPEVIQHLHTIPSHVSSRHANDIVSSHRPQCYHTGFHIQDKSCESMPCHEGGVEAFECHITASEAWVYITVEREGAILVYDCYRDQEVNLSQLS</sequence>
<accession>A0A4V1WQE9</accession>
<evidence type="ECO:0000313" key="2">
    <source>
        <dbReference type="Proteomes" id="UP000291422"/>
    </source>
</evidence>
<dbReference type="Proteomes" id="UP000291422">
    <property type="component" value="Unassembled WGS sequence"/>
</dbReference>
<comment type="caution">
    <text evidence="1">The sequence shown here is derived from an EMBL/GenBank/DDBJ whole genome shotgun (WGS) entry which is preliminary data.</text>
</comment>
<dbReference type="AlphaFoldDB" id="A0A4V1WQE9"/>
<evidence type="ECO:0000313" key="1">
    <source>
        <dbReference type="EMBL" id="RYN70187.1"/>
    </source>
</evidence>
<reference evidence="2" key="1">
    <citation type="journal article" date="2019" name="bioRxiv">
        <title>Genomics, evolutionary history and diagnostics of the Alternaria alternata species group including apple and Asian pear pathotypes.</title>
        <authorList>
            <person name="Armitage A.D."/>
            <person name="Cockerton H.M."/>
            <person name="Sreenivasaprasad S."/>
            <person name="Woodhall J.W."/>
            <person name="Lane C.R."/>
            <person name="Harrison R.J."/>
            <person name="Clarkson J.P."/>
        </authorList>
    </citation>
    <scope>NUCLEOTIDE SEQUENCE [LARGE SCALE GENOMIC DNA]</scope>
    <source>
        <strain evidence="2">FERA 1177</strain>
    </source>
</reference>
<name>A0A4V1WQE9_ALTAL</name>
<organism evidence="1 2">
    <name type="scientific">Alternaria alternata</name>
    <name type="common">Alternaria rot fungus</name>
    <name type="synonym">Torula alternata</name>
    <dbReference type="NCBI Taxonomy" id="5599"/>
    <lineage>
        <taxon>Eukaryota</taxon>
        <taxon>Fungi</taxon>
        <taxon>Dikarya</taxon>
        <taxon>Ascomycota</taxon>
        <taxon>Pezizomycotina</taxon>
        <taxon>Dothideomycetes</taxon>
        <taxon>Pleosporomycetidae</taxon>
        <taxon>Pleosporales</taxon>
        <taxon>Pleosporineae</taxon>
        <taxon>Pleosporaceae</taxon>
        <taxon>Alternaria</taxon>
        <taxon>Alternaria sect. Alternaria</taxon>
        <taxon>Alternaria alternata complex</taxon>
    </lineage>
</organism>
<gene>
    <name evidence="1" type="ORF">AA0117_g10730</name>
</gene>
<protein>
    <submittedName>
        <fullName evidence="1">Uncharacterized protein</fullName>
    </submittedName>
</protein>
<proteinExistence type="predicted"/>